<dbReference type="AlphaFoldDB" id="A0AAD5UV40"/>
<feature type="compositionally biased region" description="Acidic residues" evidence="1">
    <location>
        <begin position="377"/>
        <end position="397"/>
    </location>
</feature>
<feature type="domain" description="DUF6589" evidence="2">
    <location>
        <begin position="588"/>
        <end position="1006"/>
    </location>
</feature>
<keyword evidence="4" id="KW-1185">Reference proteome</keyword>
<dbReference type="EMBL" id="JANAWD010000863">
    <property type="protein sequence ID" value="KAJ3475400.1"/>
    <property type="molecule type" value="Genomic_DNA"/>
</dbReference>
<comment type="caution">
    <text evidence="3">The sequence shown here is derived from an EMBL/GenBank/DDBJ whole genome shotgun (WGS) entry which is preliminary data.</text>
</comment>
<gene>
    <name evidence="3" type="ORF">NLI96_g11860</name>
</gene>
<feature type="compositionally biased region" description="Basic and acidic residues" evidence="1">
    <location>
        <begin position="111"/>
        <end position="122"/>
    </location>
</feature>
<feature type="region of interest" description="Disordered" evidence="1">
    <location>
        <begin position="63"/>
        <end position="122"/>
    </location>
</feature>
<feature type="compositionally biased region" description="Polar residues" evidence="1">
    <location>
        <begin position="360"/>
        <end position="370"/>
    </location>
</feature>
<feature type="region of interest" description="Disordered" evidence="1">
    <location>
        <begin position="1"/>
        <end position="45"/>
    </location>
</feature>
<accession>A0AAD5UV40</accession>
<feature type="compositionally biased region" description="Low complexity" evidence="1">
    <location>
        <begin position="1"/>
        <end position="17"/>
    </location>
</feature>
<sequence>MAESQQGQQQPTSSPLSSVPPSPQNVPTQLPTLFQEDTTHPNPAFSSLFPLWYQNQVVRGFRTPSPLPNPVLLPPSSGADSRDGMEPCSPIRGRTQAQKRAHKISKREQKKRQQEERLAEERAAKKARIEAEAAAKAKHLDEAIRRIFQLMNEEKIHLGDFMEHVFGTDFHDNHSRYLNFFNSPSRVKRILTSWAKLCGQKASESVTEWAVDYVANVASREVDQVTKSGVLRTRDKDISTDFGLGFSLPDTYTMLSSYCPRTLRILTNLVTTTKQQRDATAKSTLRKHNLVTSAMIVLLGARSQRNSYPKNVIGLWLYSIGTARQGFSVLSHLGISCNYTSLIGRTETVGVGKASASLAGNQAEPSTTNIGVFGIEDGSEDEEEKKEEEEEEEEEEEIEEIEVVDNGIEVEVDEVVAVDLGGLDESNDSEGLYADIDMDGWESDMNTPLTSNTPGFTSTQHTLISLPTPPQVPASVQTTSTEEVAMLTADVLHTGEALPLMLDVHASTIPSSVEPSSSIPLPAQVMEGPPLLADGPSTEALPTVTEGNEQIIGRKDSQQNGTCATAFELYGTKPEDLSTEEVVEHFAKAPGLSLDDIILTKDENAQLNTHLENTILRIIIQYGGDRFLHFLPHLQESALPTPLQIPVHKTTIHPLPSMEIDESSVQGNAEVLNTMFKETDSNYGKPVFAKNIKIIWGDQLSMAHVRSVKNTRTGHASPYMSYLNCTCGPGLFHYIISAAGFGLETHWGDPHTWTKNPGSLVFHNTLLGRKPFVITSPPPYRTSRDLIFVSLYGRIFHCLERVANISNLDEFAAQVSFDQLRLHAREILTRFADSDKAERLRSTRAKEQIFGSENITQGDMIFENAVLFLRDALLLREFAYAIKAGDSGRVILCLRVLALSYRGSGRTKYAYETLVLLHNYTHVWSPRLRNSILMNWLLNPTGKPNGFVPVDLVQEHLNFWIKVIYKAHGSAASWEWLTGISPCVEILRRIATHINSGLRSHQGSKHSSPDLWNDISVIMKSLREQRVYEINPGRTIPGVKVEVINIVEKGLNLLPKSINDYNVEFQTWQRRHLRRPLIGDAAISFPAGTDKETDASHNPATPPCDSTPGMVSPPHIPTPRTGTLTPDDPSDVNENMDRADEGGNELGYIEVETQGYFDNELLTRETEEDVALDID</sequence>
<dbReference type="Proteomes" id="UP001212997">
    <property type="component" value="Unassembled WGS sequence"/>
</dbReference>
<proteinExistence type="predicted"/>
<organism evidence="3 4">
    <name type="scientific">Meripilus lineatus</name>
    <dbReference type="NCBI Taxonomy" id="2056292"/>
    <lineage>
        <taxon>Eukaryota</taxon>
        <taxon>Fungi</taxon>
        <taxon>Dikarya</taxon>
        <taxon>Basidiomycota</taxon>
        <taxon>Agaricomycotina</taxon>
        <taxon>Agaricomycetes</taxon>
        <taxon>Polyporales</taxon>
        <taxon>Meripilaceae</taxon>
        <taxon>Meripilus</taxon>
    </lineage>
</organism>
<feature type="region of interest" description="Disordered" evidence="1">
    <location>
        <begin position="1086"/>
        <end position="1142"/>
    </location>
</feature>
<feature type="region of interest" description="Disordered" evidence="1">
    <location>
        <begin position="360"/>
        <end position="397"/>
    </location>
</feature>
<evidence type="ECO:0000259" key="2">
    <source>
        <dbReference type="Pfam" id="PF20231"/>
    </source>
</evidence>
<protein>
    <recommendedName>
        <fullName evidence="2">DUF6589 domain-containing protein</fullName>
    </recommendedName>
</protein>
<dbReference type="Pfam" id="PF20231">
    <property type="entry name" value="DUF6589"/>
    <property type="match status" value="1"/>
</dbReference>
<evidence type="ECO:0000313" key="4">
    <source>
        <dbReference type="Proteomes" id="UP001212997"/>
    </source>
</evidence>
<feature type="compositionally biased region" description="Basic residues" evidence="1">
    <location>
        <begin position="97"/>
        <end position="110"/>
    </location>
</feature>
<reference evidence="3" key="1">
    <citation type="submission" date="2022-07" db="EMBL/GenBank/DDBJ databases">
        <title>Genome Sequence of Physisporinus lineatus.</title>
        <authorList>
            <person name="Buettner E."/>
        </authorList>
    </citation>
    <scope>NUCLEOTIDE SEQUENCE</scope>
    <source>
        <strain evidence="3">VT162</strain>
    </source>
</reference>
<feature type="compositionally biased region" description="Polar residues" evidence="1">
    <location>
        <begin position="30"/>
        <end position="45"/>
    </location>
</feature>
<evidence type="ECO:0000256" key="1">
    <source>
        <dbReference type="SAM" id="MobiDB-lite"/>
    </source>
</evidence>
<dbReference type="InterPro" id="IPR046496">
    <property type="entry name" value="DUF6589"/>
</dbReference>
<name>A0AAD5UV40_9APHY</name>
<evidence type="ECO:0000313" key="3">
    <source>
        <dbReference type="EMBL" id="KAJ3475400.1"/>
    </source>
</evidence>